<keyword evidence="3" id="KW-0378">Hydrolase</keyword>
<dbReference type="Proteomes" id="UP000295807">
    <property type="component" value="Unassembled WGS sequence"/>
</dbReference>
<evidence type="ECO:0000313" key="3">
    <source>
        <dbReference type="EMBL" id="TCS87752.1"/>
    </source>
</evidence>
<organism evidence="3 4">
    <name type="scientific">Anseongella ginsenosidimutans</name>
    <dbReference type="NCBI Taxonomy" id="496056"/>
    <lineage>
        <taxon>Bacteria</taxon>
        <taxon>Pseudomonadati</taxon>
        <taxon>Bacteroidota</taxon>
        <taxon>Sphingobacteriia</taxon>
        <taxon>Sphingobacteriales</taxon>
        <taxon>Sphingobacteriaceae</taxon>
        <taxon>Anseongella</taxon>
    </lineage>
</organism>
<dbReference type="GO" id="GO:0004527">
    <property type="term" value="F:exonuclease activity"/>
    <property type="evidence" value="ECO:0007669"/>
    <property type="project" value="UniProtKB-KW"/>
</dbReference>
<dbReference type="GO" id="GO:0004519">
    <property type="term" value="F:endonuclease activity"/>
    <property type="evidence" value="ECO:0007669"/>
    <property type="project" value="UniProtKB-KW"/>
</dbReference>
<dbReference type="Pfam" id="PF03372">
    <property type="entry name" value="Exo_endo_phos"/>
    <property type="match status" value="1"/>
</dbReference>
<keyword evidence="3" id="KW-0269">Exonuclease</keyword>
<feature type="chain" id="PRO_5020963266" evidence="1">
    <location>
        <begin position="21"/>
        <end position="265"/>
    </location>
</feature>
<name>A0A4R3KRU1_9SPHI</name>
<protein>
    <submittedName>
        <fullName evidence="3">Endonuclease/exonuclease/phosphatase family metal-dependent hydrolase</fullName>
    </submittedName>
</protein>
<dbReference type="PANTHER" id="PTHR14859">
    <property type="entry name" value="CALCOFLUOR WHITE HYPERSENSITIVE PROTEIN PRECURSOR"/>
    <property type="match status" value="1"/>
</dbReference>
<sequence length="265" mass="28881">MNKALSILSLLLLLSFAGFAQDKTITVMTYNIYHGEMAYERGKSNLAEIARVINKYKPDFVALQEVDSLTGRSAALNNGTAQNLAKELATLTGMQGYFGKAMDYDGGGYGEGVLSRHPATPANHVLPNPEGGEPRALLIVRAEVPGLGPLVFAGTHLCHQFDGNKIAQTEAIVDILGDSQAPVLMGGDFNFRPESKPYDIITGSFSDAALVKGDPQFTIPYDEPRARIDYIFFSPGDHWQVLDVKVLREDASDHMPVLVKLKLKE</sequence>
<dbReference type="OrthoDB" id="5447300at2"/>
<evidence type="ECO:0000259" key="2">
    <source>
        <dbReference type="Pfam" id="PF03372"/>
    </source>
</evidence>
<dbReference type="GO" id="GO:0006506">
    <property type="term" value="P:GPI anchor biosynthetic process"/>
    <property type="evidence" value="ECO:0007669"/>
    <property type="project" value="TreeGrafter"/>
</dbReference>
<dbReference type="InterPro" id="IPR005135">
    <property type="entry name" value="Endo/exonuclease/phosphatase"/>
</dbReference>
<dbReference type="EMBL" id="SMAD01000004">
    <property type="protein sequence ID" value="TCS87752.1"/>
    <property type="molecule type" value="Genomic_DNA"/>
</dbReference>
<proteinExistence type="predicted"/>
<dbReference type="AlphaFoldDB" id="A0A4R3KRU1"/>
<dbReference type="InterPro" id="IPR036691">
    <property type="entry name" value="Endo/exonu/phosph_ase_sf"/>
</dbReference>
<evidence type="ECO:0000313" key="4">
    <source>
        <dbReference type="Proteomes" id="UP000295807"/>
    </source>
</evidence>
<keyword evidence="4" id="KW-1185">Reference proteome</keyword>
<dbReference type="Gene3D" id="3.60.10.10">
    <property type="entry name" value="Endonuclease/exonuclease/phosphatase"/>
    <property type="match status" value="1"/>
</dbReference>
<dbReference type="InterPro" id="IPR051916">
    <property type="entry name" value="GPI-anchor_lipid_remodeler"/>
</dbReference>
<feature type="signal peptide" evidence="1">
    <location>
        <begin position="1"/>
        <end position="20"/>
    </location>
</feature>
<comment type="caution">
    <text evidence="3">The sequence shown here is derived from an EMBL/GenBank/DDBJ whole genome shotgun (WGS) entry which is preliminary data.</text>
</comment>
<accession>A0A4R3KRU1</accession>
<dbReference type="PANTHER" id="PTHR14859:SF15">
    <property type="entry name" value="ENDONUCLEASE_EXONUCLEASE_PHOSPHATASE DOMAIN-CONTAINING PROTEIN"/>
    <property type="match status" value="1"/>
</dbReference>
<gene>
    <name evidence="3" type="ORF">EDD80_10499</name>
</gene>
<keyword evidence="1" id="KW-0732">Signal</keyword>
<evidence type="ECO:0000256" key="1">
    <source>
        <dbReference type="SAM" id="SignalP"/>
    </source>
</evidence>
<dbReference type="GO" id="GO:0016020">
    <property type="term" value="C:membrane"/>
    <property type="evidence" value="ECO:0007669"/>
    <property type="project" value="GOC"/>
</dbReference>
<feature type="domain" description="Endonuclease/exonuclease/phosphatase" evidence="2">
    <location>
        <begin position="28"/>
        <end position="254"/>
    </location>
</feature>
<dbReference type="SUPFAM" id="SSF56219">
    <property type="entry name" value="DNase I-like"/>
    <property type="match status" value="1"/>
</dbReference>
<keyword evidence="3" id="KW-0540">Nuclease</keyword>
<dbReference type="RefSeq" id="WP_132128840.1">
    <property type="nucleotide sequence ID" value="NZ_CP042432.1"/>
</dbReference>
<reference evidence="3 4" key="1">
    <citation type="submission" date="2019-03" db="EMBL/GenBank/DDBJ databases">
        <title>Genomic Encyclopedia of Type Strains, Phase IV (KMG-IV): sequencing the most valuable type-strain genomes for metagenomic binning, comparative biology and taxonomic classification.</title>
        <authorList>
            <person name="Goeker M."/>
        </authorList>
    </citation>
    <scope>NUCLEOTIDE SEQUENCE [LARGE SCALE GENOMIC DNA]</scope>
    <source>
        <strain evidence="3 4">DSM 21100</strain>
    </source>
</reference>
<keyword evidence="3" id="KW-0255">Endonuclease</keyword>